<feature type="compositionally biased region" description="Pro residues" evidence="1">
    <location>
        <begin position="305"/>
        <end position="319"/>
    </location>
</feature>
<evidence type="ECO:0000256" key="1">
    <source>
        <dbReference type="SAM" id="MobiDB-lite"/>
    </source>
</evidence>
<dbReference type="EMBL" id="JAPUFD010000006">
    <property type="protein sequence ID" value="MDI1488008.1"/>
    <property type="molecule type" value="Genomic_DNA"/>
</dbReference>
<organism evidence="2 3">
    <name type="scientific">Ramalina farinacea</name>
    <dbReference type="NCBI Taxonomy" id="258253"/>
    <lineage>
        <taxon>Eukaryota</taxon>
        <taxon>Fungi</taxon>
        <taxon>Dikarya</taxon>
        <taxon>Ascomycota</taxon>
        <taxon>Pezizomycotina</taxon>
        <taxon>Lecanoromycetes</taxon>
        <taxon>OSLEUM clade</taxon>
        <taxon>Lecanoromycetidae</taxon>
        <taxon>Lecanorales</taxon>
        <taxon>Lecanorineae</taxon>
        <taxon>Ramalinaceae</taxon>
        <taxon>Ramalina</taxon>
    </lineage>
</organism>
<sequence>MSSSEATPFLCPQHGMLWVPRPGHYPLPEMTQCDGAADNGSTMCYCSVTVLTEEQQQPTSSPSDSEVAYFDARSTVDEHFAVDGPTFSSGGEASGDGPTSSGNEASGDGPTFSSGGEASGDGPTSSGNEASRDGPTSSGDEASGDMWAPAWDDARYDGEPEAPFTPPAATGGHNHATDDTSSPPWAPLRQTNAGLSGPMSPWDSGSPIRRRLWASRSRASFGMEGQNGEVRFPSPPSFTRPRYNGSGWRPVREWDRNGAAMAAWASQQHQSLPPARRGGEAAHRPAYPEHAPFMGSAGAQDNGPYPAPPPRPQQAPPLPRYHHQRPHRQSRFVRPHMTRWPTPLPPCRPRRLDLEITYCPAQHAPGAVASTRTYFPEHEEPATFYSSSTNSYHRRTGRPTSALGHNRPNNTVATNRHLNASSASPTPSPPREKAGESRGPSPPRHVFQAELDFVQPDEGTFSMAAATHPVPRASSSQRRPTLWQWVRNVVRDSWRRRRSRGSEEARGEHTQAVKSEAGRYEALDDEDGDEDGDSEAWSEIGQPADSDSGEIVDSGEGEGGPPAVKEAVRSKERFSMD</sequence>
<feature type="region of interest" description="Disordered" evidence="1">
    <location>
        <begin position="260"/>
        <end position="337"/>
    </location>
</feature>
<feature type="region of interest" description="Disordered" evidence="1">
    <location>
        <begin position="494"/>
        <end position="577"/>
    </location>
</feature>
<protein>
    <submittedName>
        <fullName evidence="2">Uncharacterized protein</fullName>
    </submittedName>
</protein>
<evidence type="ECO:0000313" key="3">
    <source>
        <dbReference type="Proteomes" id="UP001161017"/>
    </source>
</evidence>
<evidence type="ECO:0000313" key="2">
    <source>
        <dbReference type="EMBL" id="MDI1488008.1"/>
    </source>
</evidence>
<feature type="compositionally biased region" description="Basic residues" evidence="1">
    <location>
        <begin position="320"/>
        <end position="337"/>
    </location>
</feature>
<feature type="region of interest" description="Disordered" evidence="1">
    <location>
        <begin position="81"/>
        <end position="207"/>
    </location>
</feature>
<feature type="compositionally biased region" description="Polar residues" evidence="1">
    <location>
        <begin position="407"/>
        <end position="419"/>
    </location>
</feature>
<dbReference type="AlphaFoldDB" id="A0AA43QK63"/>
<reference evidence="2" key="1">
    <citation type="journal article" date="2023" name="Genome Biol. Evol.">
        <title>First Whole Genome Sequence and Flow Cytometry Genome Size Data for the Lichen-Forming Fungus Ramalina farinacea (Ascomycota).</title>
        <authorList>
            <person name="Llewellyn T."/>
            <person name="Mian S."/>
            <person name="Hill R."/>
            <person name="Leitch I.J."/>
            <person name="Gaya E."/>
        </authorList>
    </citation>
    <scope>NUCLEOTIDE SEQUENCE</scope>
    <source>
        <strain evidence="2">LIQ254RAFAR</strain>
    </source>
</reference>
<feature type="compositionally biased region" description="Acidic residues" evidence="1">
    <location>
        <begin position="523"/>
        <end position="536"/>
    </location>
</feature>
<feature type="region of interest" description="Disordered" evidence="1">
    <location>
        <begin position="219"/>
        <end position="248"/>
    </location>
</feature>
<feature type="compositionally biased region" description="Basic and acidic residues" evidence="1">
    <location>
        <begin position="566"/>
        <end position="577"/>
    </location>
</feature>
<dbReference type="Proteomes" id="UP001161017">
    <property type="component" value="Unassembled WGS sequence"/>
</dbReference>
<feature type="compositionally biased region" description="Basic and acidic residues" evidence="1">
    <location>
        <begin position="500"/>
        <end position="522"/>
    </location>
</feature>
<proteinExistence type="predicted"/>
<name>A0AA43QK63_9LECA</name>
<feature type="compositionally biased region" description="Polar residues" evidence="1">
    <location>
        <begin position="86"/>
        <end position="104"/>
    </location>
</feature>
<gene>
    <name evidence="2" type="ORF">OHK93_007282</name>
</gene>
<feature type="compositionally biased region" description="Polar residues" evidence="1">
    <location>
        <begin position="179"/>
        <end position="194"/>
    </location>
</feature>
<feature type="region of interest" description="Disordered" evidence="1">
    <location>
        <begin position="383"/>
        <end position="444"/>
    </location>
</feature>
<feature type="compositionally biased region" description="Acidic residues" evidence="1">
    <location>
        <begin position="547"/>
        <end position="556"/>
    </location>
</feature>
<feature type="compositionally biased region" description="Polar residues" evidence="1">
    <location>
        <begin position="111"/>
        <end position="140"/>
    </location>
</feature>
<comment type="caution">
    <text evidence="2">The sequence shown here is derived from an EMBL/GenBank/DDBJ whole genome shotgun (WGS) entry which is preliminary data.</text>
</comment>
<keyword evidence="3" id="KW-1185">Reference proteome</keyword>
<feature type="compositionally biased region" description="Basic and acidic residues" evidence="1">
    <location>
        <begin position="277"/>
        <end position="287"/>
    </location>
</feature>
<accession>A0AA43QK63</accession>